<dbReference type="InterPro" id="IPR011989">
    <property type="entry name" value="ARM-like"/>
</dbReference>
<dbReference type="SUPFAM" id="SSF48371">
    <property type="entry name" value="ARM repeat"/>
    <property type="match status" value="1"/>
</dbReference>
<protein>
    <recommendedName>
        <fullName evidence="2">SufBD protein</fullName>
    </recommendedName>
</protein>
<name>A0A644YLK2_9ZZZZ</name>
<evidence type="ECO:0000313" key="1">
    <source>
        <dbReference type="EMBL" id="MPM29187.1"/>
    </source>
</evidence>
<dbReference type="AlphaFoldDB" id="A0A644YLK2"/>
<dbReference type="InterPro" id="IPR016024">
    <property type="entry name" value="ARM-type_fold"/>
</dbReference>
<gene>
    <name evidence="1" type="ORF">SDC9_75727</name>
</gene>
<sequence length="154" mass="17466">MDSVSNIQSLVDGLRDKNNQYAYECLKQLESESKLSDAVYSHLDSFISMLEDSNSYIRTRGILLIAANAKWDRDNKIDEIIDSYLRHIMDAKPITARQAIQALPTIARYKPELIDQISNALRSANPQTYSSSMQPLVDKDTQDALREIASFKHA</sequence>
<accession>A0A644YLK2</accession>
<proteinExistence type="predicted"/>
<organism evidence="1">
    <name type="scientific">bioreactor metagenome</name>
    <dbReference type="NCBI Taxonomy" id="1076179"/>
    <lineage>
        <taxon>unclassified sequences</taxon>
        <taxon>metagenomes</taxon>
        <taxon>ecological metagenomes</taxon>
    </lineage>
</organism>
<dbReference type="Gene3D" id="1.25.10.10">
    <property type="entry name" value="Leucine-rich Repeat Variant"/>
    <property type="match status" value="1"/>
</dbReference>
<comment type="caution">
    <text evidence="1">The sequence shown here is derived from an EMBL/GenBank/DDBJ whole genome shotgun (WGS) entry which is preliminary data.</text>
</comment>
<evidence type="ECO:0008006" key="2">
    <source>
        <dbReference type="Google" id="ProtNLM"/>
    </source>
</evidence>
<reference evidence="1" key="1">
    <citation type="submission" date="2019-08" db="EMBL/GenBank/DDBJ databases">
        <authorList>
            <person name="Kucharzyk K."/>
            <person name="Murdoch R.W."/>
            <person name="Higgins S."/>
            <person name="Loffler F."/>
        </authorList>
    </citation>
    <scope>NUCLEOTIDE SEQUENCE</scope>
</reference>
<dbReference type="EMBL" id="VSSQ01005446">
    <property type="protein sequence ID" value="MPM29187.1"/>
    <property type="molecule type" value="Genomic_DNA"/>
</dbReference>